<keyword evidence="4" id="KW-1185">Reference proteome</keyword>
<evidence type="ECO:0000256" key="1">
    <source>
        <dbReference type="SAM" id="MobiDB-lite"/>
    </source>
</evidence>
<keyword evidence="2" id="KW-1133">Transmembrane helix</keyword>
<sequence>MASVDCRTAGQVEKVMNYRPTGWVQRCRVSYFSMLAHRSSYVTAGSFWGEHLSVSGTSHFRRLFISFSSPFCRLFVSFSPYFCLLFAAFSSHFCLLFVAFYSHFRRLFISFLSPFCLLFVSFAAFSSKFASFSSPFFRRLVAGRREDNETLRRRLEVEPLLVSFLSPFHLLSYLLTAAPRLLFVFYLLTAASRLLFVFYLLTDAPRRILRGKSQIPYATRKILQPGVLKTDVGAYTTSNIVLNGVCERELSPPEEDVCSSSRFKDSSSEGRVNLTRLRGPLPINPPRSLSSLNPVSSFIRLHPPSSASPIFRAAPPRPLPPPPPDPRVSLAAI</sequence>
<evidence type="ECO:0000256" key="2">
    <source>
        <dbReference type="SAM" id="Phobius"/>
    </source>
</evidence>
<feature type="compositionally biased region" description="Pro residues" evidence="1">
    <location>
        <begin position="315"/>
        <end position="326"/>
    </location>
</feature>
<proteinExistence type="predicted"/>
<feature type="transmembrane region" description="Helical" evidence="2">
    <location>
        <begin position="181"/>
        <end position="202"/>
    </location>
</feature>
<evidence type="ECO:0000313" key="3">
    <source>
        <dbReference type="EMBL" id="KAA8592029.1"/>
    </source>
</evidence>
<name>A0A5J5DFL5_9PERO</name>
<dbReference type="EMBL" id="VOFY01000006">
    <property type="protein sequence ID" value="KAA8592029.1"/>
    <property type="molecule type" value="Genomic_DNA"/>
</dbReference>
<gene>
    <name evidence="3" type="ORF">FQN60_017403</name>
</gene>
<feature type="transmembrane region" description="Helical" evidence="2">
    <location>
        <begin position="107"/>
        <end position="137"/>
    </location>
</feature>
<dbReference type="Proteomes" id="UP000327493">
    <property type="component" value="Chromosome 6"/>
</dbReference>
<reference evidence="3 4" key="1">
    <citation type="submission" date="2019-08" db="EMBL/GenBank/DDBJ databases">
        <title>A chromosome-level genome assembly, high-density linkage maps, and genome scans reveal the genomic architecture of hybrid incompatibilities underlying speciation via character displacement in darters (Percidae: Etheostominae).</title>
        <authorList>
            <person name="Moran R.L."/>
            <person name="Catchen J.M."/>
            <person name="Fuller R.C."/>
        </authorList>
    </citation>
    <scope>NUCLEOTIDE SEQUENCE [LARGE SCALE GENOMIC DNA]</scope>
    <source>
        <strain evidence="3">EspeVRDwgs_2016</strain>
        <tissue evidence="3">Muscle</tissue>
    </source>
</reference>
<accession>A0A5J5DFL5</accession>
<comment type="caution">
    <text evidence="3">The sequence shown here is derived from an EMBL/GenBank/DDBJ whole genome shotgun (WGS) entry which is preliminary data.</text>
</comment>
<evidence type="ECO:0008006" key="5">
    <source>
        <dbReference type="Google" id="ProtNLM"/>
    </source>
</evidence>
<organism evidence="3 4">
    <name type="scientific">Etheostoma spectabile</name>
    <name type="common">orangethroat darter</name>
    <dbReference type="NCBI Taxonomy" id="54343"/>
    <lineage>
        <taxon>Eukaryota</taxon>
        <taxon>Metazoa</taxon>
        <taxon>Chordata</taxon>
        <taxon>Craniata</taxon>
        <taxon>Vertebrata</taxon>
        <taxon>Euteleostomi</taxon>
        <taxon>Actinopterygii</taxon>
        <taxon>Neopterygii</taxon>
        <taxon>Teleostei</taxon>
        <taxon>Neoteleostei</taxon>
        <taxon>Acanthomorphata</taxon>
        <taxon>Eupercaria</taxon>
        <taxon>Perciformes</taxon>
        <taxon>Percoidei</taxon>
        <taxon>Percidae</taxon>
        <taxon>Etheostomatinae</taxon>
        <taxon>Etheostoma</taxon>
    </lineage>
</organism>
<feature type="transmembrane region" description="Helical" evidence="2">
    <location>
        <begin position="71"/>
        <end position="101"/>
    </location>
</feature>
<evidence type="ECO:0000313" key="4">
    <source>
        <dbReference type="Proteomes" id="UP000327493"/>
    </source>
</evidence>
<keyword evidence="2" id="KW-0812">Transmembrane</keyword>
<dbReference type="AlphaFoldDB" id="A0A5J5DFL5"/>
<protein>
    <recommendedName>
        <fullName evidence="5">Transmembrane protein</fullName>
    </recommendedName>
</protein>
<feature type="region of interest" description="Disordered" evidence="1">
    <location>
        <begin position="309"/>
        <end position="333"/>
    </location>
</feature>
<keyword evidence="2" id="KW-0472">Membrane</keyword>